<dbReference type="EMBL" id="FOJT01000002">
    <property type="protein sequence ID" value="SFA86739.1"/>
    <property type="molecule type" value="Genomic_DNA"/>
</dbReference>
<accession>A0A1I0WDB4</accession>
<dbReference type="NCBIfam" id="NF047864">
    <property type="entry name" value="CBU_0592_membra"/>
    <property type="match status" value="1"/>
</dbReference>
<name>A0A1I0WDB4_9FLAO</name>
<evidence type="ECO:0000256" key="1">
    <source>
        <dbReference type="SAM" id="Phobius"/>
    </source>
</evidence>
<evidence type="ECO:0000259" key="2">
    <source>
        <dbReference type="Pfam" id="PF26604"/>
    </source>
</evidence>
<keyword evidence="1" id="KW-1133">Transmembrane helix</keyword>
<keyword evidence="1" id="KW-0472">Membrane</keyword>
<dbReference type="RefSeq" id="WP_091474011.1">
    <property type="nucleotide sequence ID" value="NZ_FOJT01000002.1"/>
</dbReference>
<gene>
    <name evidence="3" type="ORF">SAMN05660845_0712</name>
</gene>
<keyword evidence="1" id="KW-0812">Transmembrane</keyword>
<sequence>MIYNDIIGTIGVSIVLVAYFLNIFGLIPKEGILFFILNILGASIACYASVLINYKPFVILEGTWAMVSFLGLIKSLKK</sequence>
<evidence type="ECO:0000313" key="4">
    <source>
        <dbReference type="Proteomes" id="UP000199604"/>
    </source>
</evidence>
<reference evidence="4" key="1">
    <citation type="submission" date="2016-10" db="EMBL/GenBank/DDBJ databases">
        <authorList>
            <person name="Varghese N."/>
            <person name="Submissions S."/>
        </authorList>
    </citation>
    <scope>NUCLEOTIDE SEQUENCE [LARGE SCALE GENOMIC DNA]</scope>
    <source>
        <strain evidence="4">DSM 21789</strain>
    </source>
</reference>
<proteinExistence type="predicted"/>
<organism evidence="3 4">
    <name type="scientific">Flavobacterium swingsii</name>
    <dbReference type="NCBI Taxonomy" id="498292"/>
    <lineage>
        <taxon>Bacteria</taxon>
        <taxon>Pseudomonadati</taxon>
        <taxon>Bacteroidota</taxon>
        <taxon>Flavobacteriia</taxon>
        <taxon>Flavobacteriales</taxon>
        <taxon>Flavobacteriaceae</taxon>
        <taxon>Flavobacterium</taxon>
    </lineage>
</organism>
<evidence type="ECO:0000313" key="3">
    <source>
        <dbReference type="EMBL" id="SFA86739.1"/>
    </source>
</evidence>
<dbReference type="Pfam" id="PF26604">
    <property type="entry name" value="CBU_0592"/>
    <property type="match status" value="1"/>
</dbReference>
<dbReference type="Proteomes" id="UP000199604">
    <property type="component" value="Unassembled WGS sequence"/>
</dbReference>
<feature type="transmembrane region" description="Helical" evidence="1">
    <location>
        <begin position="32"/>
        <end position="52"/>
    </location>
</feature>
<protein>
    <recommendedName>
        <fullName evidence="2">CBU-0592-like domain-containing protein</fullName>
    </recommendedName>
</protein>
<dbReference type="OrthoDB" id="798534at2"/>
<dbReference type="AlphaFoldDB" id="A0A1I0WDB4"/>
<keyword evidence="4" id="KW-1185">Reference proteome</keyword>
<feature type="transmembrane region" description="Helical" evidence="1">
    <location>
        <begin position="6"/>
        <end position="25"/>
    </location>
</feature>
<feature type="domain" description="CBU-0592-like" evidence="2">
    <location>
        <begin position="5"/>
        <end position="77"/>
    </location>
</feature>
<dbReference type="InterPro" id="IPR058058">
    <property type="entry name" value="CBU_0592-like"/>
</dbReference>